<keyword evidence="5" id="KW-0560">Oxidoreductase</keyword>
<comment type="cofactor">
    <cofactor evidence="1">
        <name>[4Fe-4S] cluster</name>
        <dbReference type="ChEBI" id="CHEBI:49883"/>
    </cofactor>
</comment>
<dbReference type="SMART" id="SM00790">
    <property type="entry name" value="AFOR_N"/>
    <property type="match status" value="1"/>
</dbReference>
<dbReference type="GO" id="GO:0009055">
    <property type="term" value="F:electron transfer activity"/>
    <property type="evidence" value="ECO:0007669"/>
    <property type="project" value="InterPro"/>
</dbReference>
<dbReference type="InterPro" id="IPR013985">
    <property type="entry name" value="Ald_Fedxn_OxRdtase_dom3"/>
</dbReference>
<evidence type="ECO:0000256" key="7">
    <source>
        <dbReference type="ARBA" id="ARBA00023014"/>
    </source>
</evidence>
<evidence type="ECO:0000256" key="4">
    <source>
        <dbReference type="ARBA" id="ARBA00022723"/>
    </source>
</evidence>
<dbReference type="GO" id="GO:0051539">
    <property type="term" value="F:4 iron, 4 sulfur cluster binding"/>
    <property type="evidence" value="ECO:0007669"/>
    <property type="project" value="UniProtKB-KW"/>
</dbReference>
<comment type="cofactor">
    <cofactor evidence="8">
        <name>tungstopterin</name>
        <dbReference type="ChEBI" id="CHEBI:30402"/>
    </cofactor>
</comment>
<dbReference type="SUPFAM" id="SSF56228">
    <property type="entry name" value="Aldehyde ferredoxin oxidoreductase, N-terminal domain"/>
    <property type="match status" value="1"/>
</dbReference>
<comment type="similarity">
    <text evidence="2">Belongs to the AOR/FOR family.</text>
</comment>
<dbReference type="Pfam" id="PF02730">
    <property type="entry name" value="AFOR_N"/>
    <property type="match status" value="1"/>
</dbReference>
<evidence type="ECO:0000256" key="1">
    <source>
        <dbReference type="ARBA" id="ARBA00001966"/>
    </source>
</evidence>
<dbReference type="GO" id="GO:0046872">
    <property type="term" value="F:metal ion binding"/>
    <property type="evidence" value="ECO:0007669"/>
    <property type="project" value="UniProtKB-KW"/>
</dbReference>
<dbReference type="InterPro" id="IPR013984">
    <property type="entry name" value="Ald_Fedxn_OxRdtase_dom2"/>
</dbReference>
<evidence type="ECO:0000313" key="10">
    <source>
        <dbReference type="EMBL" id="HGL17025.1"/>
    </source>
</evidence>
<dbReference type="InterPro" id="IPR036503">
    <property type="entry name" value="Ald_Fedxn_OxRdtase_N_sf"/>
</dbReference>
<name>A0A7V3ZWL6_UNCW3</name>
<organism evidence="10">
    <name type="scientific">candidate division WOR-3 bacterium</name>
    <dbReference type="NCBI Taxonomy" id="2052148"/>
    <lineage>
        <taxon>Bacteria</taxon>
        <taxon>Bacteria division WOR-3</taxon>
    </lineage>
</organism>
<sequence>MIFRTLRINLSDRTYRIEELSEEIFKKYLLGRGIGDYILFKEVDPTVVPYSPENKLVFATGPFSGTTVPGGARLSAVTKSPLTGTITSTNAGGHFGMEMALSGYHVIVIEGASDSPVYLFISDKGVVFGDASRLWGKTTSEADALLRKLTHPRSKTLVIGPAGENLSPIAGIFVDGHRALGRGGAGGVMGSKKLKGIAILGKSKIEFKGDHKKFKEILNKLYSYLRQSEGLKRFKTFGTTGNVRTINLAGSFPTRNFRDSYLDGYENINGTEVNRLYFVKAGACAQCPVSCNRITKVEHEGKVYFVSGPEYETLWSFGGATGVTDLKYVILAHHLANEYGFDGISLGATIACLMDLYEDGYVKDLPFEVKFGDGEAMIKLIELAGKNEDIGTLIKDGSLKLASHFGHPEYSMSVKGQEIPAYDPRGIKGMGIGYATSSRGACHLRGFNTSQEVYSASDPLYRLRYTDEKIDFLINNQNMRALQDSLGVCAFVGGYYEVEDYCSLIESLLGISISPEELYRVGERVWNLENLYNRKAGISKAQDTLPSRLFELPVKSGPSAGEAYDRSEFERLLNLYYRKRGWNEEGWPETEKLRELGIE</sequence>
<proteinExistence type="inferred from homology"/>
<dbReference type="PANTHER" id="PTHR30038">
    <property type="entry name" value="ALDEHYDE FERREDOXIN OXIDOREDUCTASE"/>
    <property type="match status" value="1"/>
</dbReference>
<dbReference type="GO" id="GO:0016625">
    <property type="term" value="F:oxidoreductase activity, acting on the aldehyde or oxo group of donors, iron-sulfur protein as acceptor"/>
    <property type="evidence" value="ECO:0007669"/>
    <property type="project" value="InterPro"/>
</dbReference>
<evidence type="ECO:0000256" key="8">
    <source>
        <dbReference type="ARBA" id="ARBA00049934"/>
    </source>
</evidence>
<protein>
    <submittedName>
        <fullName evidence="10">Aldehyde ferredoxin oxidoreductase</fullName>
    </submittedName>
</protein>
<keyword evidence="6" id="KW-0408">Iron</keyword>
<evidence type="ECO:0000256" key="6">
    <source>
        <dbReference type="ARBA" id="ARBA00023004"/>
    </source>
</evidence>
<dbReference type="AlphaFoldDB" id="A0A7V3ZWL6"/>
<dbReference type="Pfam" id="PF01314">
    <property type="entry name" value="AFOR_C"/>
    <property type="match status" value="1"/>
</dbReference>
<evidence type="ECO:0000259" key="9">
    <source>
        <dbReference type="SMART" id="SM00790"/>
    </source>
</evidence>
<dbReference type="InterPro" id="IPR001203">
    <property type="entry name" value="OxRdtase_Ald_Fedxn_C"/>
</dbReference>
<dbReference type="Gene3D" id="1.10.599.10">
    <property type="entry name" value="Aldehyde Ferredoxin Oxidoreductase Protein, subunit A, domain 3"/>
    <property type="match status" value="1"/>
</dbReference>
<dbReference type="InterPro" id="IPR051919">
    <property type="entry name" value="W-dependent_AOR"/>
</dbReference>
<comment type="caution">
    <text evidence="10">The sequence shown here is derived from an EMBL/GenBank/DDBJ whole genome shotgun (WGS) entry which is preliminary data.</text>
</comment>
<evidence type="ECO:0000256" key="2">
    <source>
        <dbReference type="ARBA" id="ARBA00011032"/>
    </source>
</evidence>
<dbReference type="SUPFAM" id="SSF48310">
    <property type="entry name" value="Aldehyde ferredoxin oxidoreductase, C-terminal domains"/>
    <property type="match status" value="1"/>
</dbReference>
<feature type="domain" description="Aldehyde ferredoxin oxidoreductase N-terminal" evidence="9">
    <location>
        <begin position="1"/>
        <end position="203"/>
    </location>
</feature>
<accession>A0A7V3ZWL6</accession>
<dbReference type="PANTHER" id="PTHR30038:SF0">
    <property type="entry name" value="TUNGSTEN-CONTAINING ALDEHYDE FERREDOXIN OXIDOREDUCTASE"/>
    <property type="match status" value="1"/>
</dbReference>
<gene>
    <name evidence="10" type="ORF">ENU66_01605</name>
</gene>
<dbReference type="EMBL" id="DTDJ01000014">
    <property type="protein sequence ID" value="HGL17025.1"/>
    <property type="molecule type" value="Genomic_DNA"/>
</dbReference>
<dbReference type="Gene3D" id="3.60.9.10">
    <property type="entry name" value="Aldehyde ferredoxin oxidoreductase, N-terminal domain"/>
    <property type="match status" value="1"/>
</dbReference>
<dbReference type="InterPro" id="IPR036021">
    <property type="entry name" value="Tungsten_al_ferr_oxy-like_C"/>
</dbReference>
<evidence type="ECO:0000256" key="3">
    <source>
        <dbReference type="ARBA" id="ARBA00022485"/>
    </source>
</evidence>
<keyword evidence="4" id="KW-0479">Metal-binding</keyword>
<dbReference type="Gene3D" id="1.10.569.10">
    <property type="entry name" value="Aldehyde Ferredoxin Oxidoreductase Protein, subunit A, domain 2"/>
    <property type="match status" value="1"/>
</dbReference>
<reference evidence="10" key="1">
    <citation type="journal article" date="2020" name="mSystems">
        <title>Genome- and Community-Level Interaction Insights into Carbon Utilization and Element Cycling Functions of Hydrothermarchaeota in Hydrothermal Sediment.</title>
        <authorList>
            <person name="Zhou Z."/>
            <person name="Liu Y."/>
            <person name="Xu W."/>
            <person name="Pan J."/>
            <person name="Luo Z.H."/>
            <person name="Li M."/>
        </authorList>
    </citation>
    <scope>NUCLEOTIDE SEQUENCE [LARGE SCALE GENOMIC DNA]</scope>
    <source>
        <strain evidence="10">SpSt-69</strain>
    </source>
</reference>
<keyword evidence="3" id="KW-0004">4Fe-4S</keyword>
<dbReference type="InterPro" id="IPR013983">
    <property type="entry name" value="Ald_Fedxn_OxRdtase_N"/>
</dbReference>
<keyword evidence="7" id="KW-0411">Iron-sulfur</keyword>
<evidence type="ECO:0000256" key="5">
    <source>
        <dbReference type="ARBA" id="ARBA00023002"/>
    </source>
</evidence>